<dbReference type="EMBL" id="JOKH01000002">
    <property type="protein sequence ID" value="KEQ18102.1"/>
    <property type="molecule type" value="Genomic_DNA"/>
</dbReference>
<reference evidence="2 3" key="1">
    <citation type="submission" date="2014-06" db="EMBL/GenBank/DDBJ databases">
        <title>Whole Genome Sequences of Three Symbiotic Endozoicomonas Bacteria.</title>
        <authorList>
            <person name="Neave M.J."/>
            <person name="Apprill A."/>
            <person name="Voolstra C.R."/>
        </authorList>
    </citation>
    <scope>NUCLEOTIDE SEQUENCE [LARGE SCALE GENOMIC DNA]</scope>
    <source>
        <strain evidence="2 3">DSM 25634</strain>
    </source>
</reference>
<keyword evidence="3" id="KW-1185">Reference proteome</keyword>
<gene>
    <name evidence="2" type="ORF">GZ78_11055</name>
</gene>
<feature type="compositionally biased region" description="Basic and acidic residues" evidence="1">
    <location>
        <begin position="32"/>
        <end position="45"/>
    </location>
</feature>
<dbReference type="STRING" id="1137799.GZ78_11055"/>
<protein>
    <submittedName>
        <fullName evidence="2">Uncharacterized protein</fullName>
    </submittedName>
</protein>
<organism evidence="2 3">
    <name type="scientific">Endozoicomonas numazuensis</name>
    <dbReference type="NCBI Taxonomy" id="1137799"/>
    <lineage>
        <taxon>Bacteria</taxon>
        <taxon>Pseudomonadati</taxon>
        <taxon>Pseudomonadota</taxon>
        <taxon>Gammaproteobacteria</taxon>
        <taxon>Oceanospirillales</taxon>
        <taxon>Endozoicomonadaceae</taxon>
        <taxon>Endozoicomonas</taxon>
    </lineage>
</organism>
<feature type="region of interest" description="Disordered" evidence="1">
    <location>
        <begin position="27"/>
        <end position="67"/>
    </location>
</feature>
<comment type="caution">
    <text evidence="2">The sequence shown here is derived from an EMBL/GenBank/DDBJ whole genome shotgun (WGS) entry which is preliminary data.</text>
</comment>
<evidence type="ECO:0000313" key="2">
    <source>
        <dbReference type="EMBL" id="KEQ18102.1"/>
    </source>
</evidence>
<dbReference type="AlphaFoldDB" id="A0A081NI29"/>
<proteinExistence type="predicted"/>
<evidence type="ECO:0000256" key="1">
    <source>
        <dbReference type="SAM" id="MobiDB-lite"/>
    </source>
</evidence>
<sequence length="67" mass="7771">MNKTPSSHQPHPNTLAICQILAVGIERRHKKQQEPENAEREKEHWTNAGTRACMSHKVQRQESNNEE</sequence>
<dbReference type="Proteomes" id="UP000028073">
    <property type="component" value="Unassembled WGS sequence"/>
</dbReference>
<name>A0A081NI29_9GAMM</name>
<dbReference type="RefSeq" id="WP_034835183.1">
    <property type="nucleotide sequence ID" value="NZ_JOKH01000002.1"/>
</dbReference>
<evidence type="ECO:0000313" key="3">
    <source>
        <dbReference type="Proteomes" id="UP000028073"/>
    </source>
</evidence>
<accession>A0A081NI29</accession>